<keyword evidence="1 2" id="KW-0597">Phosphoprotein</keyword>
<proteinExistence type="predicted"/>
<dbReference type="Pfam" id="PF00072">
    <property type="entry name" value="Response_reg"/>
    <property type="match status" value="1"/>
</dbReference>
<evidence type="ECO:0000313" key="4">
    <source>
        <dbReference type="EMBL" id="PIP21593.1"/>
    </source>
</evidence>
<dbReference type="EMBL" id="PCRM01000032">
    <property type="protein sequence ID" value="PIP21593.1"/>
    <property type="molecule type" value="Genomic_DNA"/>
</dbReference>
<gene>
    <name evidence="4" type="ORF">COX39_02140</name>
</gene>
<sequence>MGKPRKKILIIEDDTVLQEMYSDRLKKEGFEVITASEGETGTQKAMGEHPDLILLDLLLPKKGGLGVLEVLKSWPKTSGIPVIVLTALVNEDYQKKAMRLGAVAHIIKSQTMPGQVVAKIKEVLGLNK</sequence>
<dbReference type="PANTHER" id="PTHR44591">
    <property type="entry name" value="STRESS RESPONSE REGULATOR PROTEIN 1"/>
    <property type="match status" value="1"/>
</dbReference>
<dbReference type="Proteomes" id="UP000231567">
    <property type="component" value="Unassembled WGS sequence"/>
</dbReference>
<dbReference type="AlphaFoldDB" id="A0A2G9YSA3"/>
<name>A0A2G9YSA3_9BACT</name>
<feature type="domain" description="Response regulatory" evidence="3">
    <location>
        <begin position="7"/>
        <end position="123"/>
    </location>
</feature>
<dbReference type="SMART" id="SM00448">
    <property type="entry name" value="REC"/>
    <property type="match status" value="1"/>
</dbReference>
<dbReference type="InterPro" id="IPR001789">
    <property type="entry name" value="Sig_transdc_resp-reg_receiver"/>
</dbReference>
<organism evidence="4 5">
    <name type="scientific">Candidatus Nealsonbacteria bacterium CG23_combo_of_CG06-09_8_20_14_all_40_13</name>
    <dbReference type="NCBI Taxonomy" id="1974724"/>
    <lineage>
        <taxon>Bacteria</taxon>
        <taxon>Candidatus Nealsoniibacteriota</taxon>
    </lineage>
</organism>
<dbReference type="InterPro" id="IPR011006">
    <property type="entry name" value="CheY-like_superfamily"/>
</dbReference>
<evidence type="ECO:0000256" key="1">
    <source>
        <dbReference type="ARBA" id="ARBA00022553"/>
    </source>
</evidence>
<dbReference type="GO" id="GO:0000160">
    <property type="term" value="P:phosphorelay signal transduction system"/>
    <property type="evidence" value="ECO:0007669"/>
    <property type="project" value="InterPro"/>
</dbReference>
<reference evidence="4 5" key="1">
    <citation type="submission" date="2017-09" db="EMBL/GenBank/DDBJ databases">
        <title>Depth-based differentiation of microbial function through sediment-hosted aquifers and enrichment of novel symbionts in the deep terrestrial subsurface.</title>
        <authorList>
            <person name="Probst A.J."/>
            <person name="Ladd B."/>
            <person name="Jarett J.K."/>
            <person name="Geller-Mcgrath D.E."/>
            <person name="Sieber C.M."/>
            <person name="Emerson J.B."/>
            <person name="Anantharaman K."/>
            <person name="Thomas B.C."/>
            <person name="Malmstrom R."/>
            <person name="Stieglmeier M."/>
            <person name="Klingl A."/>
            <person name="Woyke T."/>
            <person name="Ryan C.M."/>
            <person name="Banfield J.F."/>
        </authorList>
    </citation>
    <scope>NUCLEOTIDE SEQUENCE [LARGE SCALE GENOMIC DNA]</scope>
    <source>
        <strain evidence="4">CG23_combo_of_CG06-09_8_20_14_all_40_13</strain>
    </source>
</reference>
<evidence type="ECO:0000313" key="5">
    <source>
        <dbReference type="Proteomes" id="UP000231567"/>
    </source>
</evidence>
<feature type="modified residue" description="4-aspartylphosphate" evidence="2">
    <location>
        <position position="56"/>
    </location>
</feature>
<protein>
    <submittedName>
        <fullName evidence="4">Response regulator</fullName>
    </submittedName>
</protein>
<accession>A0A2G9YSA3</accession>
<evidence type="ECO:0000259" key="3">
    <source>
        <dbReference type="PROSITE" id="PS50110"/>
    </source>
</evidence>
<evidence type="ECO:0000256" key="2">
    <source>
        <dbReference type="PROSITE-ProRule" id="PRU00169"/>
    </source>
</evidence>
<dbReference type="Gene3D" id="3.40.50.2300">
    <property type="match status" value="1"/>
</dbReference>
<dbReference type="SUPFAM" id="SSF52172">
    <property type="entry name" value="CheY-like"/>
    <property type="match status" value="1"/>
</dbReference>
<dbReference type="PANTHER" id="PTHR44591:SF3">
    <property type="entry name" value="RESPONSE REGULATORY DOMAIN-CONTAINING PROTEIN"/>
    <property type="match status" value="1"/>
</dbReference>
<comment type="caution">
    <text evidence="4">The sequence shown here is derived from an EMBL/GenBank/DDBJ whole genome shotgun (WGS) entry which is preliminary data.</text>
</comment>
<dbReference type="PROSITE" id="PS50110">
    <property type="entry name" value="RESPONSE_REGULATORY"/>
    <property type="match status" value="1"/>
</dbReference>
<dbReference type="InterPro" id="IPR050595">
    <property type="entry name" value="Bact_response_regulator"/>
</dbReference>